<evidence type="ECO:0000313" key="2">
    <source>
        <dbReference type="CGD" id="CAL0131912"/>
    </source>
</evidence>
<dbReference type="InterPro" id="IPR036249">
    <property type="entry name" value="Thioredoxin-like_sf"/>
</dbReference>
<evidence type="ECO:0000313" key="4">
    <source>
        <dbReference type="Proteomes" id="UP000054886"/>
    </source>
</evidence>
<dbReference type="SUPFAM" id="SSF52833">
    <property type="entry name" value="Thioredoxin-like"/>
    <property type="match status" value="1"/>
</dbReference>
<comment type="similarity">
    <text evidence="1">Belongs to the glutaredoxin family.</text>
</comment>
<protein>
    <recommendedName>
        <fullName evidence="1">Glutaredoxin-like protein</fullName>
    </recommendedName>
</protein>
<dbReference type="Gene3D" id="3.40.30.10">
    <property type="entry name" value="Glutaredoxin"/>
    <property type="match status" value="1"/>
</dbReference>
<dbReference type="VEuPathDB" id="FungiDB:B1J91_H01111g"/>
<dbReference type="PANTHER" id="PTHR33558">
    <property type="entry name" value="GLUTAREDOXIN-LIKE PROTEIN C5ORF63 HOMOLOG"/>
    <property type="match status" value="1"/>
</dbReference>
<evidence type="ECO:0000313" key="3">
    <source>
        <dbReference type="EMBL" id="KTA99107.1"/>
    </source>
</evidence>
<gene>
    <name evidence="2" type="ordered locus">CAGL0H01111g</name>
    <name evidence="3" type="ORF">AO440_001947</name>
</gene>
<keyword evidence="1" id="KW-0249">Electron transport</keyword>
<dbReference type="PANTHER" id="PTHR33558:SF1">
    <property type="entry name" value="GLUTAREDOXIN-LIKE PROTEIN C5ORF63 HOMOLOG"/>
    <property type="match status" value="1"/>
</dbReference>
<name>A0A0W0C6Z2_CANGB</name>
<sequence length="120" mass="13928">MLRLLPMRSCLPRRLIQTATTGVSKGGVKLTLFSKPQCGLCEEAKEIIEDVLESDAIPKHNISMNIVNINQLNNKKWWDLYCFDIPVLHIEKDNDKESLFKMMHRIDEDVLVDKIQTYLK</sequence>
<dbReference type="Pfam" id="PF05768">
    <property type="entry name" value="Glrx-like"/>
    <property type="match status" value="1"/>
</dbReference>
<dbReference type="VEuPathDB" id="FungiDB:CAGL0H01111g"/>
<comment type="caution">
    <text evidence="3">The sequence shown here is derived from an EMBL/GenBank/DDBJ whole genome shotgun (WGS) entry which is preliminary data.</text>
</comment>
<dbReference type="VEuPathDB" id="FungiDB:GW608_H00913"/>
<dbReference type="InterPro" id="IPR052565">
    <property type="entry name" value="Glutaredoxin-like_YDR286C"/>
</dbReference>
<organism evidence="3 4">
    <name type="scientific">Candida glabrata</name>
    <name type="common">Yeast</name>
    <name type="synonym">Torulopsis glabrata</name>
    <dbReference type="NCBI Taxonomy" id="5478"/>
    <lineage>
        <taxon>Eukaryota</taxon>
        <taxon>Fungi</taxon>
        <taxon>Dikarya</taxon>
        <taxon>Ascomycota</taxon>
        <taxon>Saccharomycotina</taxon>
        <taxon>Saccharomycetes</taxon>
        <taxon>Saccharomycetales</taxon>
        <taxon>Saccharomycetaceae</taxon>
        <taxon>Nakaseomyces</taxon>
    </lineage>
</organism>
<evidence type="ECO:0000256" key="1">
    <source>
        <dbReference type="RuleBase" id="RU363082"/>
    </source>
</evidence>
<dbReference type="VEuPathDB" id="FungiDB:GVI51_H00913"/>
<dbReference type="CGD" id="CAL0131912">
    <property type="gene designation" value="CAGL0H01111g"/>
</dbReference>
<dbReference type="EMBL" id="LLZZ01000148">
    <property type="protein sequence ID" value="KTA99107.1"/>
    <property type="molecule type" value="Genomic_DNA"/>
</dbReference>
<dbReference type="InterPro" id="IPR008554">
    <property type="entry name" value="Glutaredoxin-like"/>
</dbReference>
<keyword evidence="1" id="KW-0813">Transport</keyword>
<dbReference type="AlphaFoldDB" id="A0A0W0C6Z2"/>
<accession>A0A0W0C6Z2</accession>
<proteinExistence type="inferred from homology"/>
<dbReference type="Proteomes" id="UP000054886">
    <property type="component" value="Unassembled WGS sequence"/>
</dbReference>
<reference evidence="3 4" key="1">
    <citation type="submission" date="2015-10" db="EMBL/GenBank/DDBJ databases">
        <title>Draft genomes sequences of Candida glabrata isolates 1A, 1B, 2A, 2B, 3A and 3B.</title>
        <authorList>
            <person name="Haavelsrud O.E."/>
            <person name="Gaustad P."/>
        </authorList>
    </citation>
    <scope>NUCLEOTIDE SEQUENCE [LARGE SCALE GENOMIC DNA]</scope>
    <source>
        <strain evidence="3">910700640</strain>
    </source>
</reference>
<dbReference type="VEuPathDB" id="FungiDB:GWK60_H00913"/>